<dbReference type="Proteomes" id="UP000299102">
    <property type="component" value="Unassembled WGS sequence"/>
</dbReference>
<sequence>MNNTRKTRRAEHQECRLRRAHAQRAAAAQARGRPRPPAGADADRKLLVTKISVSEPFQPKLALLLLRLTGGGERKRRTREGRRDEMSSYMTTSETSWAESGTSRADVLRAVAAYIEEFSARPTVADISRQNRLLEEQITRLRRKLPSQCLQTRRTTTRDHRRVVPKDKTANRKRKLRLNARAESSPGGRAKERTKSGSISGRGADLVRSVSDCTEDIEAGRPLPTSMTLEDEDAKSKAHTRAERCKWHCPRRNRPVAPDDWATLTRRLLQRLFC</sequence>
<feature type="region of interest" description="Disordered" evidence="1">
    <location>
        <begin position="1"/>
        <end position="41"/>
    </location>
</feature>
<organism evidence="2 3">
    <name type="scientific">Eumeta variegata</name>
    <name type="common">Bagworm moth</name>
    <name type="synonym">Eumeta japonica</name>
    <dbReference type="NCBI Taxonomy" id="151549"/>
    <lineage>
        <taxon>Eukaryota</taxon>
        <taxon>Metazoa</taxon>
        <taxon>Ecdysozoa</taxon>
        <taxon>Arthropoda</taxon>
        <taxon>Hexapoda</taxon>
        <taxon>Insecta</taxon>
        <taxon>Pterygota</taxon>
        <taxon>Neoptera</taxon>
        <taxon>Endopterygota</taxon>
        <taxon>Lepidoptera</taxon>
        <taxon>Glossata</taxon>
        <taxon>Ditrysia</taxon>
        <taxon>Tineoidea</taxon>
        <taxon>Psychidae</taxon>
        <taxon>Oiketicinae</taxon>
        <taxon>Eumeta</taxon>
    </lineage>
</organism>
<feature type="compositionally biased region" description="Basic and acidic residues" evidence="1">
    <location>
        <begin position="156"/>
        <end position="170"/>
    </location>
</feature>
<dbReference type="AlphaFoldDB" id="A0A4C1WBC4"/>
<keyword evidence="3" id="KW-1185">Reference proteome</keyword>
<gene>
    <name evidence="2" type="ORF">EVAR_96391_1</name>
</gene>
<name>A0A4C1WBC4_EUMVA</name>
<comment type="caution">
    <text evidence="2">The sequence shown here is derived from an EMBL/GenBank/DDBJ whole genome shotgun (WGS) entry which is preliminary data.</text>
</comment>
<feature type="region of interest" description="Disordered" evidence="1">
    <location>
        <begin position="217"/>
        <end position="237"/>
    </location>
</feature>
<reference evidence="2 3" key="1">
    <citation type="journal article" date="2019" name="Commun. Biol.">
        <title>The bagworm genome reveals a unique fibroin gene that provides high tensile strength.</title>
        <authorList>
            <person name="Kono N."/>
            <person name="Nakamura H."/>
            <person name="Ohtoshi R."/>
            <person name="Tomita M."/>
            <person name="Numata K."/>
            <person name="Arakawa K."/>
        </authorList>
    </citation>
    <scope>NUCLEOTIDE SEQUENCE [LARGE SCALE GENOMIC DNA]</scope>
</reference>
<evidence type="ECO:0000256" key="1">
    <source>
        <dbReference type="SAM" id="MobiDB-lite"/>
    </source>
</evidence>
<proteinExistence type="predicted"/>
<feature type="compositionally biased region" description="Low complexity" evidence="1">
    <location>
        <begin position="87"/>
        <end position="96"/>
    </location>
</feature>
<accession>A0A4C1WBC4</accession>
<protein>
    <submittedName>
        <fullName evidence="2">Uncharacterized protein</fullName>
    </submittedName>
</protein>
<feature type="region of interest" description="Disordered" evidence="1">
    <location>
        <begin position="149"/>
        <end position="204"/>
    </location>
</feature>
<feature type="region of interest" description="Disordered" evidence="1">
    <location>
        <begin position="72"/>
        <end position="97"/>
    </location>
</feature>
<dbReference type="EMBL" id="BGZK01000522">
    <property type="protein sequence ID" value="GBP48353.1"/>
    <property type="molecule type" value="Genomic_DNA"/>
</dbReference>
<evidence type="ECO:0000313" key="3">
    <source>
        <dbReference type="Proteomes" id="UP000299102"/>
    </source>
</evidence>
<evidence type="ECO:0000313" key="2">
    <source>
        <dbReference type="EMBL" id="GBP48353.1"/>
    </source>
</evidence>